<dbReference type="GO" id="GO:0016874">
    <property type="term" value="F:ligase activity"/>
    <property type="evidence" value="ECO:0007669"/>
    <property type="project" value="UniProtKB-KW"/>
</dbReference>
<dbReference type="Gene3D" id="3.40.50.720">
    <property type="entry name" value="NAD(P)-binding Rossmann-like Domain"/>
    <property type="match status" value="1"/>
</dbReference>
<protein>
    <submittedName>
        <fullName evidence="7">6-carboxyhexanoate--CoA ligase</fullName>
    </submittedName>
</protein>
<dbReference type="RefSeq" id="WP_188721094.1">
    <property type="nucleotide sequence ID" value="NZ_BMIF01000006.1"/>
</dbReference>
<dbReference type="PANTHER" id="PTHR43334:SF1">
    <property type="entry name" value="3-HYDROXYPROPIONATE--COA LIGASE [ADP-FORMING]"/>
    <property type="match status" value="1"/>
</dbReference>
<reference evidence="7" key="2">
    <citation type="submission" date="2020-09" db="EMBL/GenBank/DDBJ databases">
        <authorList>
            <person name="Sun Q."/>
            <person name="Zhou Y."/>
        </authorList>
    </citation>
    <scope>NUCLEOTIDE SEQUENCE</scope>
    <source>
        <strain evidence="7">CGMCC 1.15320</strain>
    </source>
</reference>
<dbReference type="SUPFAM" id="SSF56059">
    <property type="entry name" value="Glutathione synthetase ATP-binding domain-like"/>
    <property type="match status" value="1"/>
</dbReference>
<dbReference type="Gene3D" id="3.40.50.261">
    <property type="entry name" value="Succinyl-CoA synthetase domains"/>
    <property type="match status" value="2"/>
</dbReference>
<reference evidence="7" key="1">
    <citation type="journal article" date="2014" name="Int. J. Syst. Evol. Microbiol.">
        <title>Complete genome sequence of Corynebacterium casei LMG S-19264T (=DSM 44701T), isolated from a smear-ripened cheese.</title>
        <authorList>
            <consortium name="US DOE Joint Genome Institute (JGI-PGF)"/>
            <person name="Walter F."/>
            <person name="Albersmeier A."/>
            <person name="Kalinowski J."/>
            <person name="Ruckert C."/>
        </authorList>
    </citation>
    <scope>NUCLEOTIDE SEQUENCE</scope>
    <source>
        <strain evidence="7">CGMCC 1.15320</strain>
    </source>
</reference>
<dbReference type="GO" id="GO:0005524">
    <property type="term" value="F:ATP binding"/>
    <property type="evidence" value="ECO:0007669"/>
    <property type="project" value="UniProtKB-KW"/>
</dbReference>
<evidence type="ECO:0000256" key="2">
    <source>
        <dbReference type="ARBA" id="ARBA00022598"/>
    </source>
</evidence>
<dbReference type="EMBL" id="BMIF01000006">
    <property type="protein sequence ID" value="GGA67542.1"/>
    <property type="molecule type" value="Genomic_DNA"/>
</dbReference>
<name>A0A916RRZ0_9HYPH</name>
<dbReference type="Gene3D" id="3.30.1490.20">
    <property type="entry name" value="ATP-grasp fold, A domain"/>
    <property type="match status" value="1"/>
</dbReference>
<dbReference type="Pfam" id="PF13380">
    <property type="entry name" value="CoA_binding_2"/>
    <property type="match status" value="1"/>
</dbReference>
<evidence type="ECO:0000313" key="8">
    <source>
        <dbReference type="Proteomes" id="UP000636264"/>
    </source>
</evidence>
<dbReference type="FunFam" id="3.30.1490.20:FF:000020">
    <property type="entry name" value="Protein lysine acetyltransferase"/>
    <property type="match status" value="1"/>
</dbReference>
<keyword evidence="1" id="KW-0816">Tricarboxylic acid cycle</keyword>
<proteinExistence type="inferred from homology"/>
<keyword evidence="8" id="KW-1185">Reference proteome</keyword>
<sequence length="702" mass="72505">MNTDLLKALVDPTSVALVGISGDETKLSARPMRFMIANGFKGKIYPVNPGRAEILGHKAYPTIALIPEPVEHAYLLVPTDAVEAALRDCAEAGVKVVSVLADGFAEAGEAGLERQARITAIAKEAGIFLIGPNSMGVVNTHNGFVCTTNAAFGASSIQKGGTAVLSQSGSIIGTLLSRGAQRGAAFSRLISLGNEAASGAGALGLALLDDPAVTSFALFLETIRDADELAEFGRRAAQAGKPVVAYTLGRSDEGKALAVSHTGALVGSQAAVTSFLTANGIRRVDLLDSFLDAPAALARTKADPNRPRKVTVVSTTGGGGAMVIDQLSLRGVEIAGCSAESRKVLSAQKIALGSGKLVDVTLAGARYDTMKAVVSTLIRDPEMGLLVVATGSSAQFNPELAVKPVIDAIAEAPEGSAPVVAIPLPHAPDSLRMMREGGVTAFASVEAGAEVLSMIMEPLRIAEGLEGQDLPAEVTALIDAAVSTGQQVLDESTSGAILRTLGVPFPQQVQLAPGEGVEKAERLRYPLVAKVVSPDLPHKSEAGAVALNIKSQEELAAAVEKIRASAQSYHPGYRDEGVLVQEMRRGVGEALVGITRDPLVGPVLTLGMGGVLAEVYGDVTVHPAPVGLPTAREMIGSIRGFAPLRGYRGAQKGDLEDLARLASTLSCLMRDPRVAEAEINPVIIGGEGEGVVAVDALIRLQQ</sequence>
<keyword evidence="3" id="KW-0547">Nucleotide-binding</keyword>
<dbReference type="Pfam" id="PF13549">
    <property type="entry name" value="ATP-grasp_5"/>
    <property type="match status" value="1"/>
</dbReference>
<dbReference type="SMART" id="SM00881">
    <property type="entry name" value="CoA_binding"/>
    <property type="match status" value="1"/>
</dbReference>
<accession>A0A916RRZ0</accession>
<dbReference type="SUPFAM" id="SSF51735">
    <property type="entry name" value="NAD(P)-binding Rossmann-fold domains"/>
    <property type="match status" value="1"/>
</dbReference>
<evidence type="ECO:0000256" key="1">
    <source>
        <dbReference type="ARBA" id="ARBA00022532"/>
    </source>
</evidence>
<dbReference type="InterPro" id="IPR003781">
    <property type="entry name" value="CoA-bd"/>
</dbReference>
<dbReference type="InterPro" id="IPR032875">
    <property type="entry name" value="Succ_CoA_lig_flav_dom"/>
</dbReference>
<dbReference type="InterPro" id="IPR036291">
    <property type="entry name" value="NAD(P)-bd_dom_sf"/>
</dbReference>
<organism evidence="7 8">
    <name type="scientific">Nitratireductor aestuarii</name>
    <dbReference type="NCBI Taxonomy" id="1735103"/>
    <lineage>
        <taxon>Bacteria</taxon>
        <taxon>Pseudomonadati</taxon>
        <taxon>Pseudomonadota</taxon>
        <taxon>Alphaproteobacteria</taxon>
        <taxon>Hyphomicrobiales</taxon>
        <taxon>Phyllobacteriaceae</taxon>
        <taxon>Nitratireductor</taxon>
    </lineage>
</organism>
<dbReference type="SUPFAM" id="SSF52210">
    <property type="entry name" value="Succinyl-CoA synthetase domains"/>
    <property type="match status" value="2"/>
</dbReference>
<evidence type="ECO:0000313" key="7">
    <source>
        <dbReference type="EMBL" id="GGA67542.1"/>
    </source>
</evidence>
<gene>
    <name evidence="7" type="primary">bioW</name>
    <name evidence="7" type="ORF">GCM10011385_21790</name>
</gene>
<dbReference type="InterPro" id="IPR013815">
    <property type="entry name" value="ATP_grasp_subdomain_1"/>
</dbReference>
<dbReference type="AlphaFoldDB" id="A0A916RRZ0"/>
<feature type="domain" description="CoA-binding" evidence="6">
    <location>
        <begin position="9"/>
        <end position="104"/>
    </location>
</feature>
<dbReference type="PANTHER" id="PTHR43334">
    <property type="entry name" value="ACETATE--COA LIGASE [ADP-FORMING]"/>
    <property type="match status" value="1"/>
</dbReference>
<evidence type="ECO:0000256" key="4">
    <source>
        <dbReference type="ARBA" id="ARBA00022840"/>
    </source>
</evidence>
<dbReference type="Proteomes" id="UP000636264">
    <property type="component" value="Unassembled WGS sequence"/>
</dbReference>
<evidence type="ECO:0000256" key="5">
    <source>
        <dbReference type="ARBA" id="ARBA00060888"/>
    </source>
</evidence>
<dbReference type="InterPro" id="IPR051538">
    <property type="entry name" value="Acyl-CoA_Synth/Transferase"/>
</dbReference>
<dbReference type="Pfam" id="PF13607">
    <property type="entry name" value="Succ_CoA_lig"/>
    <property type="match status" value="1"/>
</dbReference>
<dbReference type="GO" id="GO:0006099">
    <property type="term" value="P:tricarboxylic acid cycle"/>
    <property type="evidence" value="ECO:0007669"/>
    <property type="project" value="UniProtKB-KW"/>
</dbReference>
<evidence type="ECO:0000256" key="3">
    <source>
        <dbReference type="ARBA" id="ARBA00022741"/>
    </source>
</evidence>
<evidence type="ECO:0000259" key="6">
    <source>
        <dbReference type="SMART" id="SM00881"/>
    </source>
</evidence>
<keyword evidence="2 7" id="KW-0436">Ligase</keyword>
<comment type="caution">
    <text evidence="7">The sequence shown here is derived from an EMBL/GenBank/DDBJ whole genome shotgun (WGS) entry which is preliminary data.</text>
</comment>
<keyword evidence="4" id="KW-0067">ATP-binding</keyword>
<dbReference type="InterPro" id="IPR016102">
    <property type="entry name" value="Succinyl-CoA_synth-like"/>
</dbReference>
<dbReference type="Gene3D" id="3.30.470.20">
    <property type="entry name" value="ATP-grasp fold, B domain"/>
    <property type="match status" value="1"/>
</dbReference>
<comment type="similarity">
    <text evidence="5">In the N-terminal section; belongs to the acetate CoA ligase alpha subunit family.</text>
</comment>